<name>A0A1I1YYQ3_9BACT</name>
<evidence type="ECO:0000313" key="10">
    <source>
        <dbReference type="EMBL" id="SFE23293.1"/>
    </source>
</evidence>
<dbReference type="InterPro" id="IPR000597">
    <property type="entry name" value="Ribosomal_uL3"/>
</dbReference>
<dbReference type="FunFam" id="3.30.160.810:FF:000001">
    <property type="entry name" value="50S ribosomal protein L3"/>
    <property type="match status" value="1"/>
</dbReference>
<gene>
    <name evidence="7" type="primary">rplC</name>
    <name evidence="10" type="ORF">SAMN05444380_108130</name>
</gene>
<comment type="function">
    <text evidence="7 9">One of the primary rRNA binding proteins, it binds directly near the 3'-end of the 23S rRNA, where it nucleates assembly of the 50S subunit.</text>
</comment>
<dbReference type="FunCoup" id="A0A1I1YYQ3">
    <property type="interactions" value="591"/>
</dbReference>
<reference evidence="10 11" key="1">
    <citation type="submission" date="2016-10" db="EMBL/GenBank/DDBJ databases">
        <authorList>
            <person name="de Groot N.N."/>
        </authorList>
    </citation>
    <scope>NUCLEOTIDE SEQUENCE [LARGE SCALE GENOMIC DNA]</scope>
    <source>
        <strain evidence="10 11">DSM 19012</strain>
    </source>
</reference>
<dbReference type="AlphaFoldDB" id="A0A1I1YYQ3"/>
<evidence type="ECO:0000256" key="4">
    <source>
        <dbReference type="ARBA" id="ARBA00022980"/>
    </source>
</evidence>
<dbReference type="eggNOG" id="COG0087">
    <property type="taxonomic scope" value="Bacteria"/>
</dbReference>
<dbReference type="PANTHER" id="PTHR11229:SF16">
    <property type="entry name" value="LARGE RIBOSOMAL SUBUNIT PROTEIN UL3C"/>
    <property type="match status" value="1"/>
</dbReference>
<keyword evidence="5 7" id="KW-0687">Ribonucleoprotein</keyword>
<dbReference type="HAMAP" id="MF_01325_B">
    <property type="entry name" value="Ribosomal_uL3_B"/>
    <property type="match status" value="1"/>
</dbReference>
<dbReference type="SUPFAM" id="SSF50447">
    <property type="entry name" value="Translation proteins"/>
    <property type="match status" value="1"/>
</dbReference>
<accession>A0A1I1YYQ3</accession>
<proteinExistence type="inferred from homology"/>
<dbReference type="GO" id="GO:0006412">
    <property type="term" value="P:translation"/>
    <property type="evidence" value="ECO:0007669"/>
    <property type="project" value="UniProtKB-UniRule"/>
</dbReference>
<keyword evidence="2 7" id="KW-0699">rRNA-binding</keyword>
<dbReference type="InParanoid" id="A0A1I1YYQ3"/>
<dbReference type="STRING" id="385682.SAMN05444380_108130"/>
<evidence type="ECO:0000256" key="6">
    <source>
        <dbReference type="ARBA" id="ARBA00035243"/>
    </source>
</evidence>
<sequence>MTSVFSADGKNIPCTVIEAGPCVVTQIKTKEVDGYEAVQLAFDDKKEKNTTKPMLGHFKKAGVSPKAKLVELRDFEQDLKLGDVLTVDLFEENIFVDVTGISKGKGFQGVVKRHGFGGVGDQTHGQHNRLRAPGSLGGSSFPSRVFKGMRMAGRTGGKRVKIENLRVVKVIPENNLLMVKGSVPGPKGSYLIIEK</sequence>
<dbReference type="GO" id="GO:0003735">
    <property type="term" value="F:structural constituent of ribosome"/>
    <property type="evidence" value="ECO:0007669"/>
    <property type="project" value="UniProtKB-UniRule"/>
</dbReference>
<comment type="subunit">
    <text evidence="7 9">Part of the 50S ribosomal subunit. Forms a cluster with proteins L14 and L19.</text>
</comment>
<dbReference type="PANTHER" id="PTHR11229">
    <property type="entry name" value="50S RIBOSOMAL PROTEIN L3"/>
    <property type="match status" value="1"/>
</dbReference>
<evidence type="ECO:0000256" key="3">
    <source>
        <dbReference type="ARBA" id="ARBA00022884"/>
    </source>
</evidence>
<evidence type="ECO:0000256" key="7">
    <source>
        <dbReference type="HAMAP-Rule" id="MF_01325"/>
    </source>
</evidence>
<evidence type="ECO:0000256" key="9">
    <source>
        <dbReference type="RuleBase" id="RU003906"/>
    </source>
</evidence>
<keyword evidence="3 7" id="KW-0694">RNA-binding</keyword>
<dbReference type="GO" id="GO:0022625">
    <property type="term" value="C:cytosolic large ribosomal subunit"/>
    <property type="evidence" value="ECO:0007669"/>
    <property type="project" value="TreeGrafter"/>
</dbReference>
<protein>
    <recommendedName>
        <fullName evidence="6 7">Large ribosomal subunit protein uL3</fullName>
    </recommendedName>
</protein>
<dbReference type="NCBIfam" id="TIGR03625">
    <property type="entry name" value="L3_bact"/>
    <property type="match status" value="1"/>
</dbReference>
<dbReference type="InterPro" id="IPR019927">
    <property type="entry name" value="Ribosomal_uL3_bac/org-type"/>
</dbReference>
<dbReference type="Gene3D" id="2.40.30.10">
    <property type="entry name" value="Translation factors"/>
    <property type="match status" value="1"/>
</dbReference>
<dbReference type="GO" id="GO:0019843">
    <property type="term" value="F:rRNA binding"/>
    <property type="evidence" value="ECO:0007669"/>
    <property type="project" value="UniProtKB-UniRule"/>
</dbReference>
<dbReference type="Gene3D" id="3.30.160.810">
    <property type="match status" value="1"/>
</dbReference>
<evidence type="ECO:0000313" key="11">
    <source>
        <dbReference type="Proteomes" id="UP000181976"/>
    </source>
</evidence>
<dbReference type="InterPro" id="IPR009000">
    <property type="entry name" value="Transl_B-barrel_sf"/>
</dbReference>
<dbReference type="FunFam" id="2.40.30.10:FF:000047">
    <property type="entry name" value="50S ribosomal protein L3"/>
    <property type="match status" value="1"/>
</dbReference>
<evidence type="ECO:0000256" key="5">
    <source>
        <dbReference type="ARBA" id="ARBA00023274"/>
    </source>
</evidence>
<keyword evidence="11" id="KW-1185">Reference proteome</keyword>
<dbReference type="EMBL" id="FONA01000008">
    <property type="protein sequence ID" value="SFE23293.1"/>
    <property type="molecule type" value="Genomic_DNA"/>
</dbReference>
<evidence type="ECO:0000256" key="2">
    <source>
        <dbReference type="ARBA" id="ARBA00022730"/>
    </source>
</evidence>
<evidence type="ECO:0000256" key="1">
    <source>
        <dbReference type="ARBA" id="ARBA00006540"/>
    </source>
</evidence>
<comment type="similarity">
    <text evidence="1 7 8">Belongs to the universal ribosomal protein uL3 family.</text>
</comment>
<dbReference type="Pfam" id="PF00297">
    <property type="entry name" value="Ribosomal_L3"/>
    <property type="match status" value="1"/>
</dbReference>
<keyword evidence="4 7" id="KW-0689">Ribosomal protein</keyword>
<organism evidence="10 11">
    <name type="scientific">Thermophagus xiamenensis</name>
    <dbReference type="NCBI Taxonomy" id="385682"/>
    <lineage>
        <taxon>Bacteria</taxon>
        <taxon>Pseudomonadati</taxon>
        <taxon>Bacteroidota</taxon>
        <taxon>Bacteroidia</taxon>
        <taxon>Marinilabiliales</taxon>
        <taxon>Marinilabiliaceae</taxon>
        <taxon>Thermophagus</taxon>
    </lineage>
</organism>
<dbReference type="PROSITE" id="PS00474">
    <property type="entry name" value="RIBOSOMAL_L3"/>
    <property type="match status" value="1"/>
</dbReference>
<dbReference type="InterPro" id="IPR019926">
    <property type="entry name" value="Ribosomal_uL3_CS"/>
</dbReference>
<evidence type="ECO:0000256" key="8">
    <source>
        <dbReference type="RuleBase" id="RU003905"/>
    </source>
</evidence>
<dbReference type="Proteomes" id="UP000181976">
    <property type="component" value="Unassembled WGS sequence"/>
</dbReference>